<dbReference type="HOGENOM" id="CLU_680406_0_0_1"/>
<dbReference type="OMA" id="QHEGRYV"/>
<keyword evidence="1" id="KW-0472">Membrane</keyword>
<keyword evidence="1" id="KW-1133">Transmembrane helix</keyword>
<evidence type="ECO:0000256" key="1">
    <source>
        <dbReference type="SAM" id="Phobius"/>
    </source>
</evidence>
<accession>A0A0E0MKQ5</accession>
<organism evidence="2">
    <name type="scientific">Oryza punctata</name>
    <name type="common">Red rice</name>
    <dbReference type="NCBI Taxonomy" id="4537"/>
    <lineage>
        <taxon>Eukaryota</taxon>
        <taxon>Viridiplantae</taxon>
        <taxon>Streptophyta</taxon>
        <taxon>Embryophyta</taxon>
        <taxon>Tracheophyta</taxon>
        <taxon>Spermatophyta</taxon>
        <taxon>Magnoliopsida</taxon>
        <taxon>Liliopsida</taxon>
        <taxon>Poales</taxon>
        <taxon>Poaceae</taxon>
        <taxon>BOP clade</taxon>
        <taxon>Oryzoideae</taxon>
        <taxon>Oryzeae</taxon>
        <taxon>Oryzinae</taxon>
        <taxon>Oryza</taxon>
    </lineage>
</organism>
<dbReference type="EnsemblPlants" id="OPUNC12G05840.1">
    <property type="protein sequence ID" value="OPUNC12G05840.1"/>
    <property type="gene ID" value="OPUNC12G05840"/>
</dbReference>
<reference evidence="2" key="2">
    <citation type="submission" date="2018-05" db="EMBL/GenBank/DDBJ databases">
        <title>OpunRS2 (Oryza punctata Reference Sequence Version 2).</title>
        <authorList>
            <person name="Zhang J."/>
            <person name="Kudrna D."/>
            <person name="Lee S."/>
            <person name="Talag J."/>
            <person name="Welchert J."/>
            <person name="Wing R.A."/>
        </authorList>
    </citation>
    <scope>NUCLEOTIDE SEQUENCE [LARGE SCALE GENOMIC DNA]</scope>
</reference>
<reference evidence="2" key="1">
    <citation type="submission" date="2015-04" db="UniProtKB">
        <authorList>
            <consortium name="EnsemblPlants"/>
        </authorList>
    </citation>
    <scope>IDENTIFICATION</scope>
</reference>
<dbReference type="Gramene" id="OPUNC12G05840.1">
    <property type="protein sequence ID" value="OPUNC12G05840.1"/>
    <property type="gene ID" value="OPUNC12G05840"/>
</dbReference>
<dbReference type="Proteomes" id="UP000026962">
    <property type="component" value="Chromosome 12"/>
</dbReference>
<evidence type="ECO:0000313" key="2">
    <source>
        <dbReference type="EnsemblPlants" id="OPUNC12G05840.1"/>
    </source>
</evidence>
<name>A0A0E0MKQ5_ORYPU</name>
<dbReference type="STRING" id="4537.A0A0E0MKQ5"/>
<proteinExistence type="predicted"/>
<dbReference type="AlphaFoldDB" id="A0A0E0MKQ5"/>
<feature type="transmembrane region" description="Helical" evidence="1">
    <location>
        <begin position="136"/>
        <end position="158"/>
    </location>
</feature>
<sequence>MAPKREKKKNLAAVPPPRPRQAWTVARGTCYLARIPVFQVSNPEVTSSVDAQKMFDEMPRNKVLTTASFVSVTNTVTLRLEGTEEEFLENFNRCQAHFQYWLLMNSPFRVRFGDQVIYTTPLDGTFYYVLQHEGRYVILVILARMAWLIGFCNTNGFFQMEFEDLMGLYMDSVHGHLLRFKGNHSTISPNGTGSTTVNLQFIRKCFHGLCTYVPSKCQDPKDLPMWIGLFVVLIMESKSREIRRRHCYAILEAITPELGRDYVNRFIKNWSSISAQVMGSLTNLTHNPHNCGIDVLVTLDDLIQMQKQECDHLVSHLVSFGIDVKNAIRTPTPTSLVKYGQLEGIRYKNDEQANREEAED</sequence>
<keyword evidence="3" id="KW-1185">Reference proteome</keyword>
<keyword evidence="1" id="KW-0812">Transmembrane</keyword>
<protein>
    <submittedName>
        <fullName evidence="2">Uncharacterized protein</fullName>
    </submittedName>
</protein>
<evidence type="ECO:0000313" key="3">
    <source>
        <dbReference type="Proteomes" id="UP000026962"/>
    </source>
</evidence>